<reference evidence="1" key="2">
    <citation type="journal article" date="2011" name="Microb. Ecol.">
        <title>Taxonomic and Functional Metagenomic Profiling of the Microbial Community in the Anoxic Sediment of a Sub-saline Shallow Lake (Laguna de Carrizo, Central Spain).</title>
        <authorList>
            <person name="Ferrer M."/>
            <person name="Guazzaroni M.E."/>
            <person name="Richter M."/>
            <person name="Garcia-Salamanca A."/>
            <person name="Yarza P."/>
            <person name="Suarez-Suarez A."/>
            <person name="Solano J."/>
            <person name="Alcaide M."/>
            <person name="van Dillewijn P."/>
            <person name="Molina-Henares M.A."/>
            <person name="Lopez-Cortes N."/>
            <person name="Al-Ramahi Y."/>
            <person name="Guerrero C."/>
            <person name="Acosta A."/>
            <person name="de Eugenio L.I."/>
            <person name="Martinez V."/>
            <person name="Marques S."/>
            <person name="Rojo F."/>
            <person name="Santero E."/>
            <person name="Genilloud O."/>
            <person name="Perez-Perez J."/>
            <person name="Rossello-Mora R."/>
            <person name="Ramos J.L."/>
        </authorList>
    </citation>
    <scope>NUCLEOTIDE SEQUENCE</scope>
</reference>
<evidence type="ECO:0000313" key="1">
    <source>
        <dbReference type="EMBL" id="EFK95365.1"/>
    </source>
</evidence>
<sequence>MIVMLSNHTFWDDPERAEILDAIDMGTFYMDDFNWRFSRIYLRTASIYRPWELSEPVNTENTGYGPYIMDALTELTPSASGDILGYTVSLWHTTSSWHGPWLPGAYGTYTT</sequence>
<proteinExistence type="predicted"/>
<name>D9PM52_9ZZZZ</name>
<accession>D9PM52</accession>
<feature type="non-terminal residue" evidence="1">
    <location>
        <position position="111"/>
    </location>
</feature>
<gene>
    <name evidence="1" type="ORF">LDC_2630</name>
</gene>
<organism evidence="1">
    <name type="scientific">sediment metagenome</name>
    <dbReference type="NCBI Taxonomy" id="749907"/>
    <lineage>
        <taxon>unclassified sequences</taxon>
        <taxon>metagenomes</taxon>
        <taxon>ecological metagenomes</taxon>
    </lineage>
</organism>
<reference evidence="1" key="1">
    <citation type="submission" date="2010-07" db="EMBL/GenBank/DDBJ databases">
        <authorList>
            <consortium name="CONSOLIDER consortium CSD2007-00005"/>
            <person name="Guazzaroni M.-E."/>
            <person name="Richter M."/>
            <person name="Garcia-Salamanca A."/>
            <person name="Yarza P."/>
            <person name="Ferrer M."/>
        </authorList>
    </citation>
    <scope>NUCLEOTIDE SEQUENCE</scope>
</reference>
<dbReference type="AlphaFoldDB" id="D9PM52"/>
<protein>
    <submittedName>
        <fullName evidence="1">Uncharacterized protein</fullName>
    </submittedName>
</protein>
<comment type="caution">
    <text evidence="1">The sequence shown here is derived from an EMBL/GenBank/DDBJ whole genome shotgun (WGS) entry which is preliminary data.</text>
</comment>
<dbReference type="EMBL" id="ADZX01000796">
    <property type="protein sequence ID" value="EFK95365.1"/>
    <property type="molecule type" value="Genomic_DNA"/>
</dbReference>